<dbReference type="Pfam" id="PF05793">
    <property type="entry name" value="TFIIF_alpha"/>
    <property type="match status" value="1"/>
</dbReference>
<evidence type="ECO:0000256" key="1">
    <source>
        <dbReference type="ARBA" id="ARBA00004123"/>
    </source>
</evidence>
<feature type="compositionally biased region" description="Low complexity" evidence="8">
    <location>
        <begin position="282"/>
        <end position="295"/>
    </location>
</feature>
<reference evidence="9 10" key="1">
    <citation type="journal article" date="2024" name="Nat. Commun.">
        <title>Phylogenomics reveals the evolutionary origins of lichenization in chlorophyte algae.</title>
        <authorList>
            <person name="Puginier C."/>
            <person name="Libourel C."/>
            <person name="Otte J."/>
            <person name="Skaloud P."/>
            <person name="Haon M."/>
            <person name="Grisel S."/>
            <person name="Petersen M."/>
            <person name="Berrin J.G."/>
            <person name="Delaux P.M."/>
            <person name="Dal Grande F."/>
            <person name="Keller J."/>
        </authorList>
    </citation>
    <scope>NUCLEOTIDE SEQUENCE [LARGE SCALE GENOMIC DNA]</scope>
    <source>
        <strain evidence="9 10">SAG 2145</strain>
    </source>
</reference>
<dbReference type="GO" id="GO:0006367">
    <property type="term" value="P:transcription initiation at RNA polymerase II promoter"/>
    <property type="evidence" value="ECO:0007669"/>
    <property type="project" value="InterPro"/>
</dbReference>
<evidence type="ECO:0000256" key="5">
    <source>
        <dbReference type="ARBA" id="ARBA00023163"/>
    </source>
</evidence>
<dbReference type="PANTHER" id="PTHR13011">
    <property type="entry name" value="TFIIF-ALPHA"/>
    <property type="match status" value="1"/>
</dbReference>
<name>A0AAW1S2X9_9CHLO</name>
<dbReference type="SUPFAM" id="SSF50916">
    <property type="entry name" value="Rap30/74 interaction domains"/>
    <property type="match status" value="1"/>
</dbReference>
<evidence type="ECO:0000256" key="2">
    <source>
        <dbReference type="ARBA" id="ARBA00005249"/>
    </source>
</evidence>
<keyword evidence="3 7" id="KW-0805">Transcription regulation</keyword>
<dbReference type="AlphaFoldDB" id="A0AAW1S2X9"/>
<evidence type="ECO:0000256" key="6">
    <source>
        <dbReference type="ARBA" id="ARBA00023242"/>
    </source>
</evidence>
<accession>A0AAW1S2X9</accession>
<evidence type="ECO:0000256" key="8">
    <source>
        <dbReference type="SAM" id="MobiDB-lite"/>
    </source>
</evidence>
<dbReference type="InterPro" id="IPR008851">
    <property type="entry name" value="TFIIF-alpha"/>
</dbReference>
<evidence type="ECO:0000313" key="9">
    <source>
        <dbReference type="EMBL" id="KAK9840454.1"/>
    </source>
</evidence>
<evidence type="ECO:0000256" key="7">
    <source>
        <dbReference type="RuleBase" id="RU366044"/>
    </source>
</evidence>
<feature type="compositionally biased region" description="Acidic residues" evidence="8">
    <location>
        <begin position="308"/>
        <end position="329"/>
    </location>
</feature>
<feature type="region of interest" description="Disordered" evidence="8">
    <location>
        <begin position="35"/>
        <end position="68"/>
    </location>
</feature>
<dbReference type="GO" id="GO:0016251">
    <property type="term" value="F:RNA polymerase II general transcription initiation factor activity"/>
    <property type="evidence" value="ECO:0007669"/>
    <property type="project" value="TreeGrafter"/>
</dbReference>
<dbReference type="Proteomes" id="UP001438707">
    <property type="component" value="Unassembled WGS sequence"/>
</dbReference>
<comment type="function">
    <text evidence="7">TFIIF is a general transcription initiation factor that binds to RNA polymerase II and helps to recruit it to the initiation complex in collaboration with TFIIB. It promotes transcription elongation.</text>
</comment>
<gene>
    <name evidence="9" type="ORF">WJX74_010090</name>
</gene>
<feature type="region of interest" description="Disordered" evidence="8">
    <location>
        <begin position="160"/>
        <end position="390"/>
    </location>
</feature>
<dbReference type="GO" id="GO:0032968">
    <property type="term" value="P:positive regulation of transcription elongation by RNA polymerase II"/>
    <property type="evidence" value="ECO:0007669"/>
    <property type="project" value="InterPro"/>
</dbReference>
<evidence type="ECO:0000313" key="10">
    <source>
        <dbReference type="Proteomes" id="UP001438707"/>
    </source>
</evidence>
<feature type="compositionally biased region" description="Low complexity" evidence="8">
    <location>
        <begin position="335"/>
        <end position="347"/>
    </location>
</feature>
<evidence type="ECO:0000256" key="3">
    <source>
        <dbReference type="ARBA" id="ARBA00023015"/>
    </source>
</evidence>
<comment type="caution">
    <text evidence="9">The sequence shown here is derived from an EMBL/GenBank/DDBJ whole genome shotgun (WGS) entry which is preliminary data.</text>
</comment>
<evidence type="ECO:0000256" key="4">
    <source>
        <dbReference type="ARBA" id="ARBA00023125"/>
    </source>
</evidence>
<comment type="similarity">
    <text evidence="2 7">Belongs to the TFIIF alpha subunit family.</text>
</comment>
<dbReference type="GO" id="GO:0003677">
    <property type="term" value="F:DNA binding"/>
    <property type="evidence" value="ECO:0007669"/>
    <property type="project" value="UniProtKB-KW"/>
</dbReference>
<protein>
    <recommendedName>
        <fullName evidence="7">Transcription initiation factor IIF subunit alpha</fullName>
    </recommendedName>
</protein>
<dbReference type="GO" id="GO:0001096">
    <property type="term" value="F:TFIIF-class transcription factor complex binding"/>
    <property type="evidence" value="ECO:0007669"/>
    <property type="project" value="TreeGrafter"/>
</dbReference>
<dbReference type="EMBL" id="JALJOS010000004">
    <property type="protein sequence ID" value="KAK9840454.1"/>
    <property type="molecule type" value="Genomic_DNA"/>
</dbReference>
<dbReference type="InterPro" id="IPR011039">
    <property type="entry name" value="TFIIF_interaction"/>
</dbReference>
<keyword evidence="6 7" id="KW-0539">Nucleus</keyword>
<comment type="subcellular location">
    <subcellularLocation>
        <location evidence="1 7">Nucleus</location>
    </subcellularLocation>
</comment>
<dbReference type="PANTHER" id="PTHR13011:SF0">
    <property type="entry name" value="GENERAL TRANSCRIPTION FACTOR IIF SUBUNIT 1"/>
    <property type="match status" value="1"/>
</dbReference>
<dbReference type="GO" id="GO:0005674">
    <property type="term" value="C:transcription factor TFIIF complex"/>
    <property type="evidence" value="ECO:0007669"/>
    <property type="project" value="TreeGrafter"/>
</dbReference>
<sequence>MQNGAHQESIVRSARAEEFPGRYLVGQFPLGAPELRPGQGPWGLQKLNDVPQNSRQRRAERDSAHQQPPAWLLEAGPGQPGFKGQAAGGLQGRGSQCYFLFMRQGADLVAVPVDDWYTFKPVGRGGGQRAITSTEEAEAAMQRQNEALSNAAPRLANVAATAPEEMDGFDDEDDGEVDAEEAELRARRARAGPAAAGPIGSTSAQASTRRPVHGAAGSKGEDWDHEAEAADDDMDMGGDVGSDGEPAPPSPTAAMAPEGLRPEDSPSASPTGSDSEGTAARQQQPHQPQPRSVQQLLKRSAQPGSPGLDDEDDDDDEDEDDYDSDDLDEIYSNKAGAALSTSAASAGQPAIKQEGTGRGAKRKLTPEPSPGPASQRVKTEDIKEEGTGHIKPQDMRQAIISYFRKNRTRVIMTDFVRDFKPRLPDAESKASFSLNSKQLITSKEENGVKLLELK</sequence>
<keyword evidence="5 7" id="KW-0804">Transcription</keyword>
<proteinExistence type="inferred from homology"/>
<feature type="compositionally biased region" description="Acidic residues" evidence="8">
    <location>
        <begin position="164"/>
        <end position="181"/>
    </location>
</feature>
<feature type="compositionally biased region" description="Polar residues" evidence="8">
    <location>
        <begin position="266"/>
        <end position="276"/>
    </location>
</feature>
<feature type="compositionally biased region" description="Basic and acidic residues" evidence="8">
    <location>
        <begin position="219"/>
        <end position="228"/>
    </location>
</feature>
<keyword evidence="10" id="KW-1185">Reference proteome</keyword>
<keyword evidence="4 7" id="KW-0238">DNA-binding</keyword>
<organism evidence="9 10">
    <name type="scientific">Apatococcus lobatus</name>
    <dbReference type="NCBI Taxonomy" id="904363"/>
    <lineage>
        <taxon>Eukaryota</taxon>
        <taxon>Viridiplantae</taxon>
        <taxon>Chlorophyta</taxon>
        <taxon>core chlorophytes</taxon>
        <taxon>Trebouxiophyceae</taxon>
        <taxon>Chlorellales</taxon>
        <taxon>Chlorellaceae</taxon>
        <taxon>Apatococcus</taxon>
    </lineage>
</organism>
<feature type="compositionally biased region" description="Basic and acidic residues" evidence="8">
    <location>
        <begin position="377"/>
        <end position="390"/>
    </location>
</feature>